<evidence type="ECO:0000313" key="1">
    <source>
        <dbReference type="EMBL" id="DAD86390.1"/>
    </source>
</evidence>
<proteinExistence type="predicted"/>
<protein>
    <submittedName>
        <fullName evidence="1">Uncharacterized protein</fullName>
    </submittedName>
</protein>
<sequence length="51" mass="6042">MKQNNTQYSREVLLKDPRFAGYQRDFLSAVLNKPFYTLAEAEAAVKKFWKE</sequence>
<name>A0A8S5MVK6_9CAUD</name>
<reference evidence="1" key="1">
    <citation type="journal article" date="2021" name="Proc. Natl. Acad. Sci. U.S.A.">
        <title>A Catalog of Tens of Thousands of Viruses from Human Metagenomes Reveals Hidden Associations with Chronic Diseases.</title>
        <authorList>
            <person name="Tisza M.J."/>
            <person name="Buck C.B."/>
        </authorList>
    </citation>
    <scope>NUCLEOTIDE SEQUENCE</scope>
    <source>
        <strain evidence="1">CtZpP9</strain>
    </source>
</reference>
<organism evidence="1">
    <name type="scientific">Siphoviridae sp. ctZpP9</name>
    <dbReference type="NCBI Taxonomy" id="2826386"/>
    <lineage>
        <taxon>Viruses</taxon>
        <taxon>Duplodnaviria</taxon>
        <taxon>Heunggongvirae</taxon>
        <taxon>Uroviricota</taxon>
        <taxon>Caudoviricetes</taxon>
    </lineage>
</organism>
<dbReference type="EMBL" id="BK014998">
    <property type="protein sequence ID" value="DAD86390.1"/>
    <property type="molecule type" value="Genomic_DNA"/>
</dbReference>
<accession>A0A8S5MVK6</accession>